<dbReference type="Pfam" id="PF01983">
    <property type="entry name" value="CofC"/>
    <property type="match status" value="1"/>
</dbReference>
<reference evidence="5" key="1">
    <citation type="submission" date="2021-01" db="EMBL/GenBank/DDBJ databases">
        <title>KCTC 19127 draft genome.</title>
        <authorList>
            <person name="An D."/>
        </authorList>
    </citation>
    <scope>NUCLEOTIDE SEQUENCE</scope>
    <source>
        <strain evidence="5">KCTC 19127</strain>
    </source>
</reference>
<keyword evidence="6" id="KW-1185">Reference proteome</keyword>
<gene>
    <name evidence="5" type="primary">cofC</name>
    <name evidence="5" type="ORF">JL107_13345</name>
</gene>
<dbReference type="InterPro" id="IPR002835">
    <property type="entry name" value="CofC"/>
</dbReference>
<comment type="caution">
    <text evidence="5">The sequence shown here is derived from an EMBL/GenBank/DDBJ whole genome shotgun (WGS) entry which is preliminary data.</text>
</comment>
<dbReference type="EMBL" id="JAERWL010000010">
    <property type="protein sequence ID" value="MBM9477428.1"/>
    <property type="molecule type" value="Genomic_DNA"/>
</dbReference>
<keyword evidence="4" id="KW-0342">GTP-binding</keyword>
<dbReference type="GO" id="GO:0043814">
    <property type="term" value="F:phospholactate guanylyltransferase activity"/>
    <property type="evidence" value="ECO:0007669"/>
    <property type="project" value="UniProtKB-EC"/>
</dbReference>
<keyword evidence="1 5" id="KW-0808">Transferase</keyword>
<dbReference type="Proteomes" id="UP000663801">
    <property type="component" value="Unassembled WGS sequence"/>
</dbReference>
<dbReference type="Gene3D" id="3.90.550.10">
    <property type="entry name" value="Spore Coat Polysaccharide Biosynthesis Protein SpsA, Chain A"/>
    <property type="match status" value="1"/>
</dbReference>
<evidence type="ECO:0000256" key="2">
    <source>
        <dbReference type="ARBA" id="ARBA00022695"/>
    </source>
</evidence>
<evidence type="ECO:0000313" key="5">
    <source>
        <dbReference type="EMBL" id="MBM9477428.1"/>
    </source>
</evidence>
<protein>
    <submittedName>
        <fullName evidence="5">2-phospho-L-lactate guanylyltransferase</fullName>
        <ecNumber evidence="5">2.7.7.68</ecNumber>
    </submittedName>
</protein>
<keyword evidence="2 5" id="KW-0548">Nucleotidyltransferase</keyword>
<dbReference type="RefSeq" id="WP_205257533.1">
    <property type="nucleotide sequence ID" value="NZ_BAAAPV010000003.1"/>
</dbReference>
<dbReference type="PANTHER" id="PTHR40392:SF1">
    <property type="entry name" value="2-PHOSPHO-L-LACTATE GUANYLYLTRANSFERASE"/>
    <property type="match status" value="1"/>
</dbReference>
<dbReference type="InterPro" id="IPR029044">
    <property type="entry name" value="Nucleotide-diphossugar_trans"/>
</dbReference>
<name>A0A938YQK9_9ACTN</name>
<dbReference type="AlphaFoldDB" id="A0A938YQK9"/>
<keyword evidence="3" id="KW-0547">Nucleotide-binding</keyword>
<evidence type="ECO:0000256" key="4">
    <source>
        <dbReference type="ARBA" id="ARBA00023134"/>
    </source>
</evidence>
<organism evidence="5 6">
    <name type="scientific">Nakamurella flavida</name>
    <dbReference type="NCBI Taxonomy" id="363630"/>
    <lineage>
        <taxon>Bacteria</taxon>
        <taxon>Bacillati</taxon>
        <taxon>Actinomycetota</taxon>
        <taxon>Actinomycetes</taxon>
        <taxon>Nakamurellales</taxon>
        <taxon>Nakamurellaceae</taxon>
        <taxon>Nakamurella</taxon>
    </lineage>
</organism>
<sequence>MTAADLRPPPTGWTVVVPVKSTSRGKSRLDVDPAVRPGIALAMARDTLAAVTAARSVGAVLVVAGDPADVPALIGDSDRAVLLDPVDDLNAAIALGVRQAAARGATRIAVLPGDLPSLRPVELDAALTLAAHHPLAVVPDQDTLGTTLLTATDVRLLVPAFGLHSFRRHQDAGAVPLDLPAGSGLRRDVDEIDDLLRAGGTNTLAALRDAGLLPCAAAAR</sequence>
<dbReference type="EC" id="2.7.7.68" evidence="5"/>
<dbReference type="SUPFAM" id="SSF53448">
    <property type="entry name" value="Nucleotide-diphospho-sugar transferases"/>
    <property type="match status" value="1"/>
</dbReference>
<dbReference type="GO" id="GO:0005525">
    <property type="term" value="F:GTP binding"/>
    <property type="evidence" value="ECO:0007669"/>
    <property type="project" value="UniProtKB-KW"/>
</dbReference>
<evidence type="ECO:0000256" key="1">
    <source>
        <dbReference type="ARBA" id="ARBA00022679"/>
    </source>
</evidence>
<dbReference type="PANTHER" id="PTHR40392">
    <property type="entry name" value="2-PHOSPHO-L-LACTATE GUANYLYLTRANSFERASE"/>
    <property type="match status" value="1"/>
</dbReference>
<accession>A0A938YQK9</accession>
<proteinExistence type="predicted"/>
<evidence type="ECO:0000256" key="3">
    <source>
        <dbReference type="ARBA" id="ARBA00022741"/>
    </source>
</evidence>
<dbReference type="NCBIfam" id="TIGR03552">
    <property type="entry name" value="F420_cofC"/>
    <property type="match status" value="1"/>
</dbReference>
<evidence type="ECO:0000313" key="6">
    <source>
        <dbReference type="Proteomes" id="UP000663801"/>
    </source>
</evidence>